<dbReference type="Proteomes" id="UP000030746">
    <property type="component" value="Unassembled WGS sequence"/>
</dbReference>
<feature type="transmembrane region" description="Helical" evidence="1">
    <location>
        <begin position="199"/>
        <end position="218"/>
    </location>
</feature>
<feature type="transmembrane region" description="Helical" evidence="1">
    <location>
        <begin position="6"/>
        <end position="22"/>
    </location>
</feature>
<proteinExistence type="predicted"/>
<gene>
    <name evidence="2" type="ORF">LOTGIDRAFT_232099</name>
</gene>
<keyword evidence="1" id="KW-0472">Membrane</keyword>
<feature type="transmembrane region" description="Helical" evidence="1">
    <location>
        <begin position="97"/>
        <end position="114"/>
    </location>
</feature>
<dbReference type="HOGENOM" id="CLU_934720_0_0_1"/>
<feature type="transmembrane region" description="Helical" evidence="1">
    <location>
        <begin position="230"/>
        <end position="248"/>
    </location>
</feature>
<keyword evidence="1" id="KW-1133">Transmembrane helix</keyword>
<evidence type="ECO:0000313" key="2">
    <source>
        <dbReference type="EMBL" id="ESO95460.1"/>
    </source>
</evidence>
<feature type="transmembrane region" description="Helical" evidence="1">
    <location>
        <begin position="126"/>
        <end position="144"/>
    </location>
</feature>
<dbReference type="AlphaFoldDB" id="V4AL41"/>
<accession>V4AL41</accession>
<evidence type="ECO:0000256" key="1">
    <source>
        <dbReference type="SAM" id="Phobius"/>
    </source>
</evidence>
<dbReference type="KEGG" id="lgi:LOTGIDRAFT_232099"/>
<dbReference type="OrthoDB" id="6076412at2759"/>
<name>V4AL41_LOTGI</name>
<protein>
    <submittedName>
        <fullName evidence="2">Uncharacterized protein</fullName>
    </submittedName>
</protein>
<dbReference type="OMA" id="HINSWIV"/>
<feature type="transmembrane region" description="Helical" evidence="1">
    <location>
        <begin position="165"/>
        <end position="187"/>
    </location>
</feature>
<dbReference type="CTD" id="20248808"/>
<organism evidence="2 3">
    <name type="scientific">Lottia gigantea</name>
    <name type="common">Giant owl limpet</name>
    <dbReference type="NCBI Taxonomy" id="225164"/>
    <lineage>
        <taxon>Eukaryota</taxon>
        <taxon>Metazoa</taxon>
        <taxon>Spiralia</taxon>
        <taxon>Lophotrochozoa</taxon>
        <taxon>Mollusca</taxon>
        <taxon>Gastropoda</taxon>
        <taxon>Patellogastropoda</taxon>
        <taxon>Lottioidea</taxon>
        <taxon>Lottiidae</taxon>
        <taxon>Lottia</taxon>
    </lineage>
</organism>
<dbReference type="EMBL" id="KB201656">
    <property type="protein sequence ID" value="ESO95460.1"/>
    <property type="molecule type" value="Genomic_DNA"/>
</dbReference>
<reference evidence="2 3" key="1">
    <citation type="journal article" date="2013" name="Nature">
        <title>Insights into bilaterian evolution from three spiralian genomes.</title>
        <authorList>
            <person name="Simakov O."/>
            <person name="Marletaz F."/>
            <person name="Cho S.J."/>
            <person name="Edsinger-Gonzales E."/>
            <person name="Havlak P."/>
            <person name="Hellsten U."/>
            <person name="Kuo D.H."/>
            <person name="Larsson T."/>
            <person name="Lv J."/>
            <person name="Arendt D."/>
            <person name="Savage R."/>
            <person name="Osoegawa K."/>
            <person name="de Jong P."/>
            <person name="Grimwood J."/>
            <person name="Chapman J.A."/>
            <person name="Shapiro H."/>
            <person name="Aerts A."/>
            <person name="Otillar R.P."/>
            <person name="Terry A.Y."/>
            <person name="Boore J.L."/>
            <person name="Grigoriev I.V."/>
            <person name="Lindberg D.R."/>
            <person name="Seaver E.C."/>
            <person name="Weisblat D.A."/>
            <person name="Putnam N.H."/>
            <person name="Rokhsar D.S."/>
        </authorList>
    </citation>
    <scope>NUCLEOTIDE SEQUENCE [LARGE SCALE GENOMIC DNA]</scope>
</reference>
<keyword evidence="3" id="KW-1185">Reference proteome</keyword>
<keyword evidence="1" id="KW-0812">Transmembrane</keyword>
<dbReference type="RefSeq" id="XP_009053967.1">
    <property type="nucleotide sequence ID" value="XM_009055719.1"/>
</dbReference>
<feature type="transmembrane region" description="Helical" evidence="1">
    <location>
        <begin position="34"/>
        <end position="51"/>
    </location>
</feature>
<dbReference type="GeneID" id="20248808"/>
<evidence type="ECO:0000313" key="3">
    <source>
        <dbReference type="Proteomes" id="UP000030746"/>
    </source>
</evidence>
<sequence>MLGIHDYTRFVAFVAITVILALRDISVWMLADSILTALTGIFMLFLPSFIFDLETDGVKLDGLHIYFIRLTGCGMIAMATVLFIFRNSTDRNAVRTLLWSRTIAFGLATVRIIFDRMMHSSNYTDFHMLYSMAASAVWFAGQSYQLYQNGMEAPSNPSTNSVKKYYLMDTILNALGAVPDVFVPWLILPAGKDIAHQHYFALMGSFNVGFCVLTWCASSFRFDEDKRTVFCARLTAVTMGLFCFLYGTTREGLCPVWSEYILALFGYPIFLIINFAGIYAIRQHRSSLQANYDLRPRN</sequence>
<feature type="transmembrane region" description="Helical" evidence="1">
    <location>
        <begin position="63"/>
        <end position="85"/>
    </location>
</feature>
<feature type="transmembrane region" description="Helical" evidence="1">
    <location>
        <begin position="260"/>
        <end position="281"/>
    </location>
</feature>